<evidence type="ECO:0000313" key="2">
    <source>
        <dbReference type="EMBL" id="KAJ8369284.1"/>
    </source>
</evidence>
<accession>A0A9Q1FXN0</accession>
<feature type="compositionally biased region" description="Polar residues" evidence="1">
    <location>
        <begin position="181"/>
        <end position="192"/>
    </location>
</feature>
<dbReference type="EMBL" id="JAINUF010000003">
    <property type="protein sequence ID" value="KAJ8369284.1"/>
    <property type="molecule type" value="Genomic_DNA"/>
</dbReference>
<gene>
    <name evidence="2" type="ORF">SKAU_G00093120</name>
</gene>
<dbReference type="Gene3D" id="3.40.50.12690">
    <property type="match status" value="1"/>
</dbReference>
<evidence type="ECO:0000313" key="3">
    <source>
        <dbReference type="Proteomes" id="UP001152622"/>
    </source>
</evidence>
<keyword evidence="3" id="KW-1185">Reference proteome</keyword>
<reference evidence="2" key="1">
    <citation type="journal article" date="2023" name="Science">
        <title>Genome structures resolve the early diversification of teleost fishes.</title>
        <authorList>
            <person name="Parey E."/>
            <person name="Louis A."/>
            <person name="Montfort J."/>
            <person name="Bouchez O."/>
            <person name="Roques C."/>
            <person name="Iampietro C."/>
            <person name="Lluch J."/>
            <person name="Castinel A."/>
            <person name="Donnadieu C."/>
            <person name="Desvignes T."/>
            <person name="Floi Bucao C."/>
            <person name="Jouanno E."/>
            <person name="Wen M."/>
            <person name="Mejri S."/>
            <person name="Dirks R."/>
            <person name="Jansen H."/>
            <person name="Henkel C."/>
            <person name="Chen W.J."/>
            <person name="Zahm M."/>
            <person name="Cabau C."/>
            <person name="Klopp C."/>
            <person name="Thompson A.W."/>
            <person name="Robinson-Rechavi M."/>
            <person name="Braasch I."/>
            <person name="Lecointre G."/>
            <person name="Bobe J."/>
            <person name="Postlethwait J.H."/>
            <person name="Berthelot C."/>
            <person name="Roest Crollius H."/>
            <person name="Guiguen Y."/>
        </authorList>
    </citation>
    <scope>NUCLEOTIDE SEQUENCE</scope>
    <source>
        <strain evidence="2">WJC10195</strain>
    </source>
</reference>
<dbReference type="OrthoDB" id="10072345at2759"/>
<comment type="caution">
    <text evidence="2">The sequence shown here is derived from an EMBL/GenBank/DDBJ whole genome shotgun (WGS) entry which is preliminary data.</text>
</comment>
<feature type="region of interest" description="Disordered" evidence="1">
    <location>
        <begin position="125"/>
        <end position="242"/>
    </location>
</feature>
<dbReference type="Proteomes" id="UP001152622">
    <property type="component" value="Chromosome 3"/>
</dbReference>
<protein>
    <submittedName>
        <fullName evidence="2">Uncharacterized protein</fullName>
    </submittedName>
</protein>
<name>A0A9Q1FXN0_SYNKA</name>
<organism evidence="2 3">
    <name type="scientific">Synaphobranchus kaupii</name>
    <name type="common">Kaup's arrowtooth eel</name>
    <dbReference type="NCBI Taxonomy" id="118154"/>
    <lineage>
        <taxon>Eukaryota</taxon>
        <taxon>Metazoa</taxon>
        <taxon>Chordata</taxon>
        <taxon>Craniata</taxon>
        <taxon>Vertebrata</taxon>
        <taxon>Euteleostomi</taxon>
        <taxon>Actinopterygii</taxon>
        <taxon>Neopterygii</taxon>
        <taxon>Teleostei</taxon>
        <taxon>Anguilliformes</taxon>
        <taxon>Synaphobranchidae</taxon>
        <taxon>Synaphobranchus</taxon>
    </lineage>
</organism>
<feature type="compositionally biased region" description="Polar residues" evidence="1">
    <location>
        <begin position="224"/>
        <end position="233"/>
    </location>
</feature>
<proteinExistence type="predicted"/>
<sequence>MEPQPTSDPPEDQLPHLTPSQCAASPHPVEVLLSNSTPWPINRHHTLTVNANLHAIPQDSTTSTVVIGSSMVRDVQIPPFAGPCMVHCNPGARVLHLHKKLPSILSRYAKLENIILHTMETAAPTADPKNKLRMPTPTAFEKTQTKANPTDPKREDGTPTAAAPEKTVQPPAPLSGRVHTSAASEKTAQPSICVTDGSAQPPVCVNRDDSSTHPPSPLSEDSEGSSVFGSFNLSLPPLWPSP</sequence>
<evidence type="ECO:0000256" key="1">
    <source>
        <dbReference type="SAM" id="MobiDB-lite"/>
    </source>
</evidence>
<dbReference type="AlphaFoldDB" id="A0A9Q1FXN0"/>